<name>A0A2H3P1H8_9BACT</name>
<evidence type="ECO:0000256" key="2">
    <source>
        <dbReference type="SAM" id="Phobius"/>
    </source>
</evidence>
<dbReference type="NCBIfam" id="NF008528">
    <property type="entry name" value="PRK11463.1-2"/>
    <property type="match status" value="1"/>
</dbReference>
<dbReference type="RefSeq" id="WP_098060828.1">
    <property type="nucleotide sequence ID" value="NZ_PDEP01000001.1"/>
</dbReference>
<comment type="caution">
    <text evidence="3">The sequence shown here is derived from an EMBL/GenBank/DDBJ whole genome shotgun (WGS) entry which is preliminary data.</text>
</comment>
<dbReference type="PANTHER" id="PTHR35335">
    <property type="entry name" value="UPF0716 PROTEIN FXSA"/>
    <property type="match status" value="1"/>
</dbReference>
<dbReference type="OrthoDB" id="9792788at2"/>
<dbReference type="GO" id="GO:0016020">
    <property type="term" value="C:membrane"/>
    <property type="evidence" value="ECO:0007669"/>
    <property type="project" value="InterPro"/>
</dbReference>
<dbReference type="EMBL" id="PDEP01000001">
    <property type="protein sequence ID" value="PEN09430.1"/>
    <property type="molecule type" value="Genomic_DNA"/>
</dbReference>
<evidence type="ECO:0000313" key="3">
    <source>
        <dbReference type="EMBL" id="PEN09430.1"/>
    </source>
</evidence>
<sequence>MLFRIVLLFLLLPAIEFVLFIQVEKLIDFWPTVGLILVTGVVGGYLARREGASTWKKLNARLSQGGLPGNEIVEGVIILVAGALLVTPGVLTDVVGFLGLLPPTRRLIRRFVVKRFKHKLETGSMNVQYGVGFGGGGFSGGSMSDFGPERPDGFDPDDSETPGERSAHWQGSGREVPGHAEEVDDAPSGSEPRNGV</sequence>
<organism evidence="3 4">
    <name type="scientific">Longimonas halophila</name>
    <dbReference type="NCBI Taxonomy" id="1469170"/>
    <lineage>
        <taxon>Bacteria</taxon>
        <taxon>Pseudomonadati</taxon>
        <taxon>Rhodothermota</taxon>
        <taxon>Rhodothermia</taxon>
        <taxon>Rhodothermales</taxon>
        <taxon>Salisaetaceae</taxon>
        <taxon>Longimonas</taxon>
    </lineage>
</organism>
<proteinExistence type="predicted"/>
<protein>
    <recommendedName>
        <fullName evidence="5">Exlusion protein FxsA</fullName>
    </recommendedName>
</protein>
<dbReference type="AlphaFoldDB" id="A0A2H3P1H8"/>
<dbReference type="Pfam" id="PF04186">
    <property type="entry name" value="FxsA"/>
    <property type="match status" value="1"/>
</dbReference>
<evidence type="ECO:0008006" key="5">
    <source>
        <dbReference type="Google" id="ProtNLM"/>
    </source>
</evidence>
<gene>
    <name evidence="3" type="ORF">CRI93_01510</name>
</gene>
<feature type="transmembrane region" description="Helical" evidence="2">
    <location>
        <begin position="76"/>
        <end position="101"/>
    </location>
</feature>
<feature type="transmembrane region" description="Helical" evidence="2">
    <location>
        <begin position="30"/>
        <end position="47"/>
    </location>
</feature>
<accession>A0A2H3P1H8</accession>
<dbReference type="PANTHER" id="PTHR35335:SF1">
    <property type="entry name" value="UPF0716 PROTEIN FXSA"/>
    <property type="match status" value="1"/>
</dbReference>
<feature type="region of interest" description="Disordered" evidence="1">
    <location>
        <begin position="140"/>
        <end position="196"/>
    </location>
</feature>
<dbReference type="InterPro" id="IPR007313">
    <property type="entry name" value="FxsA"/>
</dbReference>
<keyword evidence="4" id="KW-1185">Reference proteome</keyword>
<dbReference type="Proteomes" id="UP000221024">
    <property type="component" value="Unassembled WGS sequence"/>
</dbReference>
<keyword evidence="2" id="KW-0472">Membrane</keyword>
<keyword evidence="2" id="KW-1133">Transmembrane helix</keyword>
<evidence type="ECO:0000313" key="4">
    <source>
        <dbReference type="Proteomes" id="UP000221024"/>
    </source>
</evidence>
<keyword evidence="2" id="KW-0812">Transmembrane</keyword>
<reference evidence="3 4" key="1">
    <citation type="submission" date="2017-10" db="EMBL/GenBank/DDBJ databases">
        <title>Draft genome of Longimonas halophila.</title>
        <authorList>
            <person name="Goh K.M."/>
            <person name="Shamsir M.S."/>
            <person name="Lim S.W."/>
        </authorList>
    </citation>
    <scope>NUCLEOTIDE SEQUENCE [LARGE SCALE GENOMIC DNA]</scope>
    <source>
        <strain evidence="3 4">KCTC 42399</strain>
    </source>
</reference>
<evidence type="ECO:0000256" key="1">
    <source>
        <dbReference type="SAM" id="MobiDB-lite"/>
    </source>
</evidence>